<comment type="caution">
    <text evidence="2">The sequence shown here is derived from an EMBL/GenBank/DDBJ whole genome shotgun (WGS) entry which is preliminary data.</text>
</comment>
<evidence type="ECO:0000256" key="1">
    <source>
        <dbReference type="SAM" id="SignalP"/>
    </source>
</evidence>
<keyword evidence="3" id="KW-1185">Reference proteome</keyword>
<keyword evidence="1" id="KW-0732">Signal</keyword>
<sequence length="360" mass="40364">MKLKFKYLLFLLCPLLVQAENRESTYKKVVTKEFAVGNKAVLNISNKYGKVVLHTWEKNEIKAVVTITGWGKKDSEAKEVADMVDIAEEKVGNSSVILRTVYNPGSQSSGWFSWGNKKESKDYVNIDYDVFVPQSMERLIVENKFGDVLSDKFSFPVELRISYGNFDIREADDLVLKIAYCDRGRVGRANNLDLKSSYSTVRVEQVGVVELHSSYSEYNFTKVDQLRLHCAYDDIKTELVGKITGTCTYTDIKAGELQQDISLKMLYGDVLIRRTGNGLKGADLTLNYSDLKFGVLRKQSLSLDIYLVYGDLSTGGLEFRNVVSNKKGNIFSYSAQSGTGSDPAPIKIKGSNCDIKFLVL</sequence>
<dbReference type="EMBL" id="JAPDNS010000002">
    <property type="protein sequence ID" value="MCW3485977.1"/>
    <property type="molecule type" value="Genomic_DNA"/>
</dbReference>
<evidence type="ECO:0000313" key="2">
    <source>
        <dbReference type="EMBL" id="MCW3485977.1"/>
    </source>
</evidence>
<reference evidence="2 3" key="1">
    <citation type="submission" date="2022-10" db="EMBL/GenBank/DDBJ databases">
        <title>Chitinophaga nivalis PC15 sp. nov., isolated from Pyeongchang county, South Korea.</title>
        <authorList>
            <person name="Trinh H.N."/>
        </authorList>
    </citation>
    <scope>NUCLEOTIDE SEQUENCE [LARGE SCALE GENOMIC DNA]</scope>
    <source>
        <strain evidence="2 3">PC14</strain>
    </source>
</reference>
<proteinExistence type="predicted"/>
<dbReference type="Proteomes" id="UP001207742">
    <property type="component" value="Unassembled WGS sequence"/>
</dbReference>
<protein>
    <recommendedName>
        <fullName evidence="4">Adhesin domain-containing protein</fullName>
    </recommendedName>
</protein>
<dbReference type="RefSeq" id="WP_264732794.1">
    <property type="nucleotide sequence ID" value="NZ_JAPDNR010000001.1"/>
</dbReference>
<organism evidence="2 3">
    <name type="scientific">Chitinophaga nivalis</name>
    <dbReference type="NCBI Taxonomy" id="2991709"/>
    <lineage>
        <taxon>Bacteria</taxon>
        <taxon>Pseudomonadati</taxon>
        <taxon>Bacteroidota</taxon>
        <taxon>Chitinophagia</taxon>
        <taxon>Chitinophagales</taxon>
        <taxon>Chitinophagaceae</taxon>
        <taxon>Chitinophaga</taxon>
    </lineage>
</organism>
<feature type="signal peptide" evidence="1">
    <location>
        <begin position="1"/>
        <end position="19"/>
    </location>
</feature>
<feature type="chain" id="PRO_5045174383" description="Adhesin domain-containing protein" evidence="1">
    <location>
        <begin position="20"/>
        <end position="360"/>
    </location>
</feature>
<accession>A0ABT3IPS8</accession>
<gene>
    <name evidence="2" type="ORF">OL497_18890</name>
</gene>
<name>A0ABT3IPS8_9BACT</name>
<evidence type="ECO:0000313" key="3">
    <source>
        <dbReference type="Proteomes" id="UP001207742"/>
    </source>
</evidence>
<evidence type="ECO:0008006" key="4">
    <source>
        <dbReference type="Google" id="ProtNLM"/>
    </source>
</evidence>